<sequence length="86" mass="10637">MEETNFYTDIIESIKLIFSFLQKKYGFSDFEERQITYEMHYEAHKDDIMIDIWFEAIVSTPIWAKINNYYIDNLELENENIKRYNY</sequence>
<keyword evidence="2" id="KW-1185">Reference proteome</keyword>
<dbReference type="RefSeq" id="WP_346086510.1">
    <property type="nucleotide sequence ID" value="NZ_BAAAZK010000007.1"/>
</dbReference>
<protein>
    <submittedName>
        <fullName evidence="1">Uncharacterized protein</fullName>
    </submittedName>
</protein>
<dbReference type="EMBL" id="BAAAZK010000007">
    <property type="protein sequence ID" value="GAA4177892.1"/>
    <property type="molecule type" value="Genomic_DNA"/>
</dbReference>
<evidence type="ECO:0000313" key="2">
    <source>
        <dbReference type="Proteomes" id="UP001500167"/>
    </source>
</evidence>
<accession>A0ABP8A4W2</accession>
<comment type="caution">
    <text evidence="1">The sequence shown here is derived from an EMBL/GenBank/DDBJ whole genome shotgun (WGS) entry which is preliminary data.</text>
</comment>
<name>A0ABP8A4W2_9SPHI</name>
<reference evidence="2" key="1">
    <citation type="journal article" date="2019" name="Int. J. Syst. Evol. Microbiol.">
        <title>The Global Catalogue of Microorganisms (GCM) 10K type strain sequencing project: providing services to taxonomists for standard genome sequencing and annotation.</title>
        <authorList>
            <consortium name="The Broad Institute Genomics Platform"/>
            <consortium name="The Broad Institute Genome Sequencing Center for Infectious Disease"/>
            <person name="Wu L."/>
            <person name="Ma J."/>
        </authorList>
    </citation>
    <scope>NUCLEOTIDE SEQUENCE [LARGE SCALE GENOMIC DNA]</scope>
    <source>
        <strain evidence="2">JCM 16722</strain>
    </source>
</reference>
<evidence type="ECO:0000313" key="1">
    <source>
        <dbReference type="EMBL" id="GAA4177892.1"/>
    </source>
</evidence>
<proteinExistence type="predicted"/>
<gene>
    <name evidence="1" type="ORF">GCM10022218_27500</name>
</gene>
<organism evidence="1 2">
    <name type="scientific">Sphingobacterium ginsenosidimutans</name>
    <dbReference type="NCBI Taxonomy" id="687845"/>
    <lineage>
        <taxon>Bacteria</taxon>
        <taxon>Pseudomonadati</taxon>
        <taxon>Bacteroidota</taxon>
        <taxon>Sphingobacteriia</taxon>
        <taxon>Sphingobacteriales</taxon>
        <taxon>Sphingobacteriaceae</taxon>
        <taxon>Sphingobacterium</taxon>
    </lineage>
</organism>
<dbReference type="Proteomes" id="UP001500167">
    <property type="component" value="Unassembled WGS sequence"/>
</dbReference>